<accession>A0A172TRB0</accession>
<evidence type="ECO:0000256" key="2">
    <source>
        <dbReference type="ARBA" id="ARBA00022801"/>
    </source>
</evidence>
<evidence type="ECO:0000256" key="3">
    <source>
        <dbReference type="ARBA" id="ARBA00023080"/>
    </source>
</evidence>
<dbReference type="GO" id="GO:0036221">
    <property type="term" value="F:UTP diphosphatase activity"/>
    <property type="evidence" value="ECO:0007669"/>
    <property type="project" value="RHEA"/>
</dbReference>
<feature type="site" description="Important for substrate specificity" evidence="4">
    <location>
        <position position="152"/>
    </location>
</feature>
<proteinExistence type="inferred from homology"/>
<dbReference type="STRING" id="1492898.SY85_02405"/>
<dbReference type="AlphaFoldDB" id="A0A172TRB0"/>
<dbReference type="GO" id="GO:0036218">
    <property type="term" value="F:dTTP diphosphatase activity"/>
    <property type="evidence" value="ECO:0007669"/>
    <property type="project" value="RHEA"/>
</dbReference>
<dbReference type="Pfam" id="PF02545">
    <property type="entry name" value="Maf"/>
    <property type="match status" value="1"/>
</dbReference>
<organism evidence="5 6">
    <name type="scientific">Flavisolibacter tropicus</name>
    <dbReference type="NCBI Taxonomy" id="1492898"/>
    <lineage>
        <taxon>Bacteria</taxon>
        <taxon>Pseudomonadati</taxon>
        <taxon>Bacteroidota</taxon>
        <taxon>Chitinophagia</taxon>
        <taxon>Chitinophagales</taxon>
        <taxon>Chitinophagaceae</taxon>
        <taxon>Flavisolibacter</taxon>
    </lineage>
</organism>
<feature type="site" description="Important for substrate specificity" evidence="4">
    <location>
        <position position="70"/>
    </location>
</feature>
<evidence type="ECO:0000256" key="1">
    <source>
        <dbReference type="ARBA" id="ARBA00001968"/>
    </source>
</evidence>
<protein>
    <recommendedName>
        <fullName evidence="4">dTTP/UTP pyrophosphatase</fullName>
        <shortName evidence="4">dTTPase/UTPase</shortName>
        <ecNumber evidence="4">3.6.1.9</ecNumber>
    </recommendedName>
    <alternativeName>
        <fullName evidence="4">Nucleoside triphosphate pyrophosphatase</fullName>
    </alternativeName>
    <alternativeName>
        <fullName evidence="4">Nucleotide pyrophosphatase</fullName>
        <shortName evidence="4">Nucleotide PPase</shortName>
    </alternativeName>
</protein>
<dbReference type="CDD" id="cd00555">
    <property type="entry name" value="Maf"/>
    <property type="match status" value="1"/>
</dbReference>
<sequence length="186" mass="20833">MANYILASQSPRRKQLLEWAEIDFEIIVHPTDESYPKILSPKEVAIHIAVEKARAVLPQAKGKTIIAADTIVVLGDEIIGKPKDREDAITILSKLSGQHHKVITGVAIINKDKEISFADITDVEFHPLTQEQLVFYIDKYKPYDKAGAYAIQEWIGVVGIKHITGDFYNVMGLPVSRVVQALQQFK</sequence>
<keyword evidence="6" id="KW-1185">Reference proteome</keyword>
<keyword evidence="2 4" id="KW-0378">Hydrolase</keyword>
<dbReference type="EMBL" id="CP011390">
    <property type="protein sequence ID" value="ANE49522.1"/>
    <property type="molecule type" value="Genomic_DNA"/>
</dbReference>
<reference evidence="6" key="1">
    <citation type="submission" date="2015-01" db="EMBL/GenBank/DDBJ databases">
        <title>Flavisolibacter sp./LCS9/ whole genome sequencing.</title>
        <authorList>
            <person name="Kim M.K."/>
            <person name="Srinivasan S."/>
            <person name="Lee J.-J."/>
        </authorList>
    </citation>
    <scope>NUCLEOTIDE SEQUENCE [LARGE SCALE GENOMIC DNA]</scope>
    <source>
        <strain evidence="6">LCS9</strain>
    </source>
</reference>
<dbReference type="OrthoDB" id="9807767at2"/>
<reference evidence="5 6" key="2">
    <citation type="journal article" date="2016" name="Int. J. Syst. Evol. Microbiol.">
        <title>Flavisolibacter tropicus sp. nov., isolated from tropical soil.</title>
        <authorList>
            <person name="Lee J.J."/>
            <person name="Kang M.S."/>
            <person name="Kim G.S."/>
            <person name="Lee C.S."/>
            <person name="Lim S."/>
            <person name="Lee J."/>
            <person name="Roh S.H."/>
            <person name="Kang H."/>
            <person name="Ha J.M."/>
            <person name="Bae S."/>
            <person name="Jung H.Y."/>
            <person name="Kim M.K."/>
        </authorList>
    </citation>
    <scope>NUCLEOTIDE SEQUENCE [LARGE SCALE GENOMIC DNA]</scope>
    <source>
        <strain evidence="5 6">LCS9</strain>
    </source>
</reference>
<name>A0A172TRB0_9BACT</name>
<dbReference type="KEGG" id="fla:SY85_02405"/>
<evidence type="ECO:0000313" key="6">
    <source>
        <dbReference type="Proteomes" id="UP000077177"/>
    </source>
</evidence>
<gene>
    <name evidence="5" type="ORF">SY85_02405</name>
</gene>
<comment type="function">
    <text evidence="4">Nucleoside triphosphate pyrophosphatase that hydrolyzes dTTP and UTP. May have a dual role in cell division arrest and in preventing the incorporation of modified nucleotides into cellular nucleic acids.</text>
</comment>
<feature type="active site" description="Proton acceptor" evidence="4">
    <location>
        <position position="69"/>
    </location>
</feature>
<keyword evidence="3 4" id="KW-0546">Nucleotide metabolism</keyword>
<comment type="catalytic activity">
    <reaction evidence="4">
        <text>UTP + H2O = UMP + diphosphate + H(+)</text>
        <dbReference type="Rhea" id="RHEA:29395"/>
        <dbReference type="ChEBI" id="CHEBI:15377"/>
        <dbReference type="ChEBI" id="CHEBI:15378"/>
        <dbReference type="ChEBI" id="CHEBI:33019"/>
        <dbReference type="ChEBI" id="CHEBI:46398"/>
        <dbReference type="ChEBI" id="CHEBI:57865"/>
        <dbReference type="EC" id="3.6.1.9"/>
    </reaction>
</comment>
<dbReference type="InterPro" id="IPR003697">
    <property type="entry name" value="Maf-like"/>
</dbReference>
<comment type="catalytic activity">
    <reaction evidence="4">
        <text>dTTP + H2O = dTMP + diphosphate + H(+)</text>
        <dbReference type="Rhea" id="RHEA:28534"/>
        <dbReference type="ChEBI" id="CHEBI:15377"/>
        <dbReference type="ChEBI" id="CHEBI:15378"/>
        <dbReference type="ChEBI" id="CHEBI:33019"/>
        <dbReference type="ChEBI" id="CHEBI:37568"/>
        <dbReference type="ChEBI" id="CHEBI:63528"/>
        <dbReference type="EC" id="3.6.1.9"/>
    </reaction>
</comment>
<dbReference type="PIRSF" id="PIRSF006305">
    <property type="entry name" value="Maf"/>
    <property type="match status" value="1"/>
</dbReference>
<dbReference type="EC" id="3.6.1.9" evidence="4"/>
<evidence type="ECO:0000313" key="5">
    <source>
        <dbReference type="EMBL" id="ANE49522.1"/>
    </source>
</evidence>
<dbReference type="GO" id="GO:0005737">
    <property type="term" value="C:cytoplasm"/>
    <property type="evidence" value="ECO:0007669"/>
    <property type="project" value="UniProtKB-SubCell"/>
</dbReference>
<feature type="site" description="Important for substrate specificity" evidence="4">
    <location>
        <position position="12"/>
    </location>
</feature>
<dbReference type="PANTHER" id="PTHR43213:SF5">
    <property type="entry name" value="BIFUNCTIONAL DTTP_UTP PYROPHOSPHATASE_METHYLTRANSFERASE PROTEIN-RELATED"/>
    <property type="match status" value="1"/>
</dbReference>
<comment type="similarity">
    <text evidence="4">Belongs to the Maf family. YhdE subfamily.</text>
</comment>
<dbReference type="Proteomes" id="UP000077177">
    <property type="component" value="Chromosome"/>
</dbReference>
<dbReference type="PATRIC" id="fig|1492898.3.peg.525"/>
<dbReference type="NCBIfam" id="TIGR00172">
    <property type="entry name" value="maf"/>
    <property type="match status" value="1"/>
</dbReference>
<dbReference type="HAMAP" id="MF_00528">
    <property type="entry name" value="Maf"/>
    <property type="match status" value="1"/>
</dbReference>
<dbReference type="RefSeq" id="WP_066401633.1">
    <property type="nucleotide sequence ID" value="NZ_CP011390.1"/>
</dbReference>
<comment type="caution">
    <text evidence="4">Lacks conserved residue(s) required for the propagation of feature annotation.</text>
</comment>
<dbReference type="GO" id="GO:0009117">
    <property type="term" value="P:nucleotide metabolic process"/>
    <property type="evidence" value="ECO:0007669"/>
    <property type="project" value="UniProtKB-KW"/>
</dbReference>
<evidence type="ECO:0000256" key="4">
    <source>
        <dbReference type="HAMAP-Rule" id="MF_00528"/>
    </source>
</evidence>
<dbReference type="SUPFAM" id="SSF52972">
    <property type="entry name" value="ITPase-like"/>
    <property type="match status" value="1"/>
</dbReference>
<comment type="cofactor">
    <cofactor evidence="1 4">
        <name>a divalent metal cation</name>
        <dbReference type="ChEBI" id="CHEBI:60240"/>
    </cofactor>
</comment>
<comment type="subcellular location">
    <subcellularLocation>
        <location evidence="4">Cytoplasm</location>
    </subcellularLocation>
</comment>
<keyword evidence="4" id="KW-0963">Cytoplasm</keyword>
<dbReference type="PANTHER" id="PTHR43213">
    <property type="entry name" value="BIFUNCTIONAL DTTP/UTP PYROPHOSPHATASE/METHYLTRANSFERASE PROTEIN-RELATED"/>
    <property type="match status" value="1"/>
</dbReference>
<dbReference type="Gene3D" id="3.90.950.10">
    <property type="match status" value="1"/>
</dbReference>
<dbReference type="InterPro" id="IPR029001">
    <property type="entry name" value="ITPase-like_fam"/>
</dbReference>